<comment type="caution">
    <text evidence="2">The sequence shown here is derived from an EMBL/GenBank/DDBJ whole genome shotgun (WGS) entry which is preliminary data.</text>
</comment>
<accession>A0ABQ8EEH8</accession>
<proteinExistence type="predicted"/>
<feature type="non-terminal residue" evidence="2">
    <location>
        <position position="1"/>
    </location>
</feature>
<gene>
    <name evidence="2" type="ORF">HID58_006619</name>
    <name evidence="1" type="ORF">HID58_091569</name>
</gene>
<organism evidence="2 3">
    <name type="scientific">Brassica napus</name>
    <name type="common">Rape</name>
    <dbReference type="NCBI Taxonomy" id="3708"/>
    <lineage>
        <taxon>Eukaryota</taxon>
        <taxon>Viridiplantae</taxon>
        <taxon>Streptophyta</taxon>
        <taxon>Embryophyta</taxon>
        <taxon>Tracheophyta</taxon>
        <taxon>Spermatophyta</taxon>
        <taxon>Magnoliopsida</taxon>
        <taxon>eudicotyledons</taxon>
        <taxon>Gunneridae</taxon>
        <taxon>Pentapetalae</taxon>
        <taxon>rosids</taxon>
        <taxon>malvids</taxon>
        <taxon>Brassicales</taxon>
        <taxon>Brassicaceae</taxon>
        <taxon>Brassiceae</taxon>
        <taxon>Brassica</taxon>
    </lineage>
</organism>
<protein>
    <submittedName>
        <fullName evidence="2">Uncharacterized protein</fullName>
    </submittedName>
</protein>
<evidence type="ECO:0000313" key="2">
    <source>
        <dbReference type="EMBL" id="KAH0939158.1"/>
    </source>
</evidence>
<evidence type="ECO:0000313" key="1">
    <source>
        <dbReference type="EMBL" id="KAH0849074.1"/>
    </source>
</evidence>
<sequence>HENETSLGDEKRVWCNINRAEQATYIKAEIDELVADIYRAMRTTYDYHSKRLDDIYYPFNNNISWLTTRTDDMKQDIAMIQEQHAIDAHIRTSIDAQLASFEDRLQSFTYRLNGIYYPLRDDIDSLTTHMNALQQEKYTIQRLLYFQAEQSPSIDSDYTTL</sequence>
<keyword evidence="3" id="KW-1185">Reference proteome</keyword>
<dbReference type="EMBL" id="JAGKQM010002648">
    <property type="protein sequence ID" value="KAH0849074.1"/>
    <property type="molecule type" value="Genomic_DNA"/>
</dbReference>
<evidence type="ECO:0000313" key="3">
    <source>
        <dbReference type="Proteomes" id="UP000824890"/>
    </source>
</evidence>
<name>A0ABQ8EEH8_BRANA</name>
<dbReference type="EMBL" id="JAGKQM010000002">
    <property type="protein sequence ID" value="KAH0939158.1"/>
    <property type="molecule type" value="Genomic_DNA"/>
</dbReference>
<dbReference type="Proteomes" id="UP000824890">
    <property type="component" value="Unassembled WGS sequence"/>
</dbReference>
<reference evidence="2 3" key="1">
    <citation type="submission" date="2021-05" db="EMBL/GenBank/DDBJ databases">
        <title>Genome Assembly of Synthetic Allotetraploid Brassica napus Reveals Homoeologous Exchanges between Subgenomes.</title>
        <authorList>
            <person name="Davis J.T."/>
        </authorList>
    </citation>
    <scope>NUCLEOTIDE SEQUENCE [LARGE SCALE GENOMIC DNA]</scope>
    <source>
        <strain evidence="3">cv. Da-Ae</strain>
        <tissue evidence="2">Seedling</tissue>
    </source>
</reference>